<comment type="caution">
    <text evidence="2">The sequence shown here is derived from an EMBL/GenBank/DDBJ whole genome shotgun (WGS) entry which is preliminary data.</text>
</comment>
<evidence type="ECO:0000313" key="2">
    <source>
        <dbReference type="EMBL" id="MDO6421676.1"/>
    </source>
</evidence>
<dbReference type="EMBL" id="JAUOPB010000002">
    <property type="protein sequence ID" value="MDO6421676.1"/>
    <property type="molecule type" value="Genomic_DNA"/>
</dbReference>
<feature type="transmembrane region" description="Helical" evidence="1">
    <location>
        <begin position="99"/>
        <end position="117"/>
    </location>
</feature>
<keyword evidence="1" id="KW-1133">Transmembrane helix</keyword>
<dbReference type="AlphaFoldDB" id="A0AAW7X4V0"/>
<feature type="transmembrane region" description="Helical" evidence="1">
    <location>
        <begin position="20"/>
        <end position="38"/>
    </location>
</feature>
<dbReference type="RefSeq" id="WP_303491233.1">
    <property type="nucleotide sequence ID" value="NZ_JAUOPB010000002.1"/>
</dbReference>
<keyword evidence="1" id="KW-0812">Transmembrane</keyword>
<feature type="transmembrane region" description="Helical" evidence="1">
    <location>
        <begin position="58"/>
        <end position="79"/>
    </location>
</feature>
<evidence type="ECO:0000256" key="1">
    <source>
        <dbReference type="SAM" id="Phobius"/>
    </source>
</evidence>
<sequence>MNKQEFNQTPLGKLQLTMSWVLVVILTLFGLFLIFKLATVHNTPGDYWSSLIREQFPVMVGMPLAGLGCLFLTLVLRISTGPVECEVGGLKFKGGAAPIVFWLICFMVCIVGIKLLWQ</sequence>
<keyword evidence="1" id="KW-0472">Membrane</keyword>
<dbReference type="Proteomes" id="UP001169760">
    <property type="component" value="Unassembled WGS sequence"/>
</dbReference>
<protein>
    <submittedName>
        <fullName evidence="2">Uncharacterized protein</fullName>
    </submittedName>
</protein>
<gene>
    <name evidence="2" type="ORF">Q4521_04240</name>
</gene>
<reference evidence="2" key="1">
    <citation type="submission" date="2023-07" db="EMBL/GenBank/DDBJ databases">
        <title>Genome content predicts the carbon catabolic preferences of heterotrophic bacteria.</title>
        <authorList>
            <person name="Gralka M."/>
        </authorList>
    </citation>
    <scope>NUCLEOTIDE SEQUENCE</scope>
    <source>
        <strain evidence="2">I3M17_2</strain>
    </source>
</reference>
<organism evidence="2 3">
    <name type="scientific">Saccharophagus degradans</name>
    <dbReference type="NCBI Taxonomy" id="86304"/>
    <lineage>
        <taxon>Bacteria</taxon>
        <taxon>Pseudomonadati</taxon>
        <taxon>Pseudomonadota</taxon>
        <taxon>Gammaproteobacteria</taxon>
        <taxon>Cellvibrionales</taxon>
        <taxon>Cellvibrionaceae</taxon>
        <taxon>Saccharophagus</taxon>
    </lineage>
</organism>
<name>A0AAW7X4V0_9GAMM</name>
<evidence type="ECO:0000313" key="3">
    <source>
        <dbReference type="Proteomes" id="UP001169760"/>
    </source>
</evidence>
<accession>A0AAW7X4V0</accession>
<proteinExistence type="predicted"/>